<proteinExistence type="predicted"/>
<reference evidence="2 3" key="1">
    <citation type="journal article" date="2008" name="Proc. Natl. Acad. Sci. U.S.A.">
        <title>Niche adaptation and genome expansion in the chlorophyll d-producing cyanobacterium Acaryochloris marina.</title>
        <authorList>
            <person name="Swingley W.D."/>
            <person name="Chen M."/>
            <person name="Cheung P.C."/>
            <person name="Conrad A.L."/>
            <person name="Dejesa L.C."/>
            <person name="Hao J."/>
            <person name="Honchak B.M."/>
            <person name="Karbach L.E."/>
            <person name="Kurdoglu A."/>
            <person name="Lahiri S."/>
            <person name="Mastrian S.D."/>
            <person name="Miyashita H."/>
            <person name="Page L."/>
            <person name="Ramakrishna P."/>
            <person name="Satoh S."/>
            <person name="Sattley W.M."/>
            <person name="Shimada Y."/>
            <person name="Taylor H.L."/>
            <person name="Tomo T."/>
            <person name="Tsuchiya T."/>
            <person name="Wang Z.T."/>
            <person name="Raymond J."/>
            <person name="Mimuro M."/>
            <person name="Blankenship R.E."/>
            <person name="Touchman J.W."/>
        </authorList>
    </citation>
    <scope>NUCLEOTIDE SEQUENCE [LARGE SCALE GENOMIC DNA]</scope>
    <source>
        <strain evidence="3">MBIC 11017</strain>
        <plasmid evidence="3">Plasmid pREB5</plasmid>
    </source>
</reference>
<name>A8ZPP7_ACAM1</name>
<sequence>MLKTTFLPLGLLAIKSTSAFTNPATVPIDRSVGEIQKLTISQEESHYLDFSDTEHN</sequence>
<dbReference type="RefSeq" id="WP_012167875.1">
    <property type="nucleotide sequence ID" value="NC_009930.1"/>
</dbReference>
<feature type="chain" id="PRO_5002731666" evidence="1">
    <location>
        <begin position="20"/>
        <end position="56"/>
    </location>
</feature>
<keyword evidence="2" id="KW-0614">Plasmid</keyword>
<organism evidence="2 3">
    <name type="scientific">Acaryochloris marina (strain MBIC 11017)</name>
    <dbReference type="NCBI Taxonomy" id="329726"/>
    <lineage>
        <taxon>Bacteria</taxon>
        <taxon>Bacillati</taxon>
        <taxon>Cyanobacteriota</taxon>
        <taxon>Cyanophyceae</taxon>
        <taxon>Acaryochloridales</taxon>
        <taxon>Acaryochloridaceae</taxon>
        <taxon>Acaryochloris</taxon>
    </lineage>
</organism>
<keyword evidence="3" id="KW-1185">Reference proteome</keyword>
<protein>
    <submittedName>
        <fullName evidence="2">Uncharacterized protein</fullName>
    </submittedName>
</protein>
<gene>
    <name evidence="2" type="ordered locus">AM1_E0214</name>
</gene>
<dbReference type="AlphaFoldDB" id="A8ZPP7"/>
<keyword evidence="1" id="KW-0732">Signal</keyword>
<geneLocation type="plasmid" evidence="2 3">
    <name>pREB5</name>
</geneLocation>
<dbReference type="HOGENOM" id="CLU_3003400_0_0_3"/>
<dbReference type="KEGG" id="amr:AM1_E0214"/>
<feature type="signal peptide" evidence="1">
    <location>
        <begin position="1"/>
        <end position="19"/>
    </location>
</feature>
<evidence type="ECO:0000256" key="1">
    <source>
        <dbReference type="SAM" id="SignalP"/>
    </source>
</evidence>
<evidence type="ECO:0000313" key="2">
    <source>
        <dbReference type="EMBL" id="ABW32983.1"/>
    </source>
</evidence>
<dbReference type="EMBL" id="CP000842">
    <property type="protein sequence ID" value="ABW32983.1"/>
    <property type="molecule type" value="Genomic_DNA"/>
</dbReference>
<dbReference type="Proteomes" id="UP000000268">
    <property type="component" value="Plasmid pREB5"/>
</dbReference>
<evidence type="ECO:0000313" key="3">
    <source>
        <dbReference type="Proteomes" id="UP000000268"/>
    </source>
</evidence>
<accession>A8ZPP7</accession>